<accession>A0A1L4CYZ7</accession>
<sequence>MTTLYEEKIEENVIVPRRRAASEIKLLRLELIPKGKTPCEEIGSEWSSAQPAENLSPSKAASCLGIEIWSPQSVVKKRYKTLQLRYPPDQFVEKHIEWRPSAELLGNPRLRLNWFWQSGFVPLAESSLDYKEGSIWDKENAEPGICSRLALKRIKEYYLNLE</sequence>
<proteinExistence type="predicted"/>
<name>A0A1L4CYZ7_9BACT</name>
<evidence type="ECO:0000313" key="1">
    <source>
        <dbReference type="EMBL" id="APJ03171.1"/>
    </source>
</evidence>
<evidence type="ECO:0000313" key="2">
    <source>
        <dbReference type="Proteomes" id="UP000184731"/>
    </source>
</evidence>
<reference evidence="1 2" key="1">
    <citation type="submission" date="2016-10" db="EMBL/GenBank/DDBJ databases">
        <title>Silvanigrella aquatica sp. nov., isolated from a freshwater lake located in the Black Forest, Germany, description of Silvanigrellaceae fam. nov., Silvanigrellales ord. nov., reclassification of the order Bdellovibrionales in the class Oligoflexia, reclassification of the families Bacteriovoracaceae and Halobacteriovoraceae in the new order Bacteriovoracales ord. nov., and reclassification of the family Pseudobacteriovoracaceae in the order Oligoflexiales.</title>
        <authorList>
            <person name="Hahn M.W."/>
            <person name="Schmidt J."/>
            <person name="Koll U."/>
            <person name="Rohde M."/>
            <person name="Verbag S."/>
            <person name="Pitt A."/>
            <person name="Nakai R."/>
            <person name="Naganuma T."/>
            <person name="Lang E."/>
        </authorList>
    </citation>
    <scope>NUCLEOTIDE SEQUENCE [LARGE SCALE GENOMIC DNA]</scope>
    <source>
        <strain evidence="1 2">MWH-Nonnen-W8red</strain>
    </source>
</reference>
<organism evidence="1 2">
    <name type="scientific">Silvanigrella aquatica</name>
    <dbReference type="NCBI Taxonomy" id="1915309"/>
    <lineage>
        <taxon>Bacteria</taxon>
        <taxon>Pseudomonadati</taxon>
        <taxon>Bdellovibrionota</taxon>
        <taxon>Oligoflexia</taxon>
        <taxon>Silvanigrellales</taxon>
        <taxon>Silvanigrellaceae</taxon>
        <taxon>Silvanigrella</taxon>
    </lineage>
</organism>
<keyword evidence="2" id="KW-1185">Reference proteome</keyword>
<gene>
    <name evidence="1" type="ORF">AXG55_04335</name>
</gene>
<dbReference type="Proteomes" id="UP000184731">
    <property type="component" value="Chromosome"/>
</dbReference>
<dbReference type="STRING" id="1915309.AXG55_04335"/>
<dbReference type="RefSeq" id="WP_148696898.1">
    <property type="nucleotide sequence ID" value="NZ_CP017834.1"/>
</dbReference>
<dbReference type="KEGG" id="saqi:AXG55_04335"/>
<dbReference type="AlphaFoldDB" id="A0A1L4CYZ7"/>
<protein>
    <submittedName>
        <fullName evidence="1">Uncharacterized protein</fullName>
    </submittedName>
</protein>
<dbReference type="EMBL" id="CP017834">
    <property type="protein sequence ID" value="APJ03171.1"/>
    <property type="molecule type" value="Genomic_DNA"/>
</dbReference>
<dbReference type="OrthoDB" id="5293595at2"/>